<name>A0A9D4GV39_DREPO</name>
<dbReference type="AlphaFoldDB" id="A0A9D4GV39"/>
<evidence type="ECO:0000313" key="1">
    <source>
        <dbReference type="EMBL" id="KAH3824266.1"/>
    </source>
</evidence>
<keyword evidence="2" id="KW-1185">Reference proteome</keyword>
<accession>A0A9D4GV39</accession>
<protein>
    <submittedName>
        <fullName evidence="1">Uncharacterized protein</fullName>
    </submittedName>
</protein>
<dbReference type="EMBL" id="JAIWYP010000005">
    <property type="protein sequence ID" value="KAH3824266.1"/>
    <property type="molecule type" value="Genomic_DNA"/>
</dbReference>
<reference evidence="1" key="1">
    <citation type="journal article" date="2019" name="bioRxiv">
        <title>The Genome of the Zebra Mussel, Dreissena polymorpha: A Resource for Invasive Species Research.</title>
        <authorList>
            <person name="McCartney M.A."/>
            <person name="Auch B."/>
            <person name="Kono T."/>
            <person name="Mallez S."/>
            <person name="Zhang Y."/>
            <person name="Obille A."/>
            <person name="Becker A."/>
            <person name="Abrahante J.E."/>
            <person name="Garbe J."/>
            <person name="Badalamenti J.P."/>
            <person name="Herman A."/>
            <person name="Mangelson H."/>
            <person name="Liachko I."/>
            <person name="Sullivan S."/>
            <person name="Sone E.D."/>
            <person name="Koren S."/>
            <person name="Silverstein K.A.T."/>
            <person name="Beckman K.B."/>
            <person name="Gohl D.M."/>
        </authorList>
    </citation>
    <scope>NUCLEOTIDE SEQUENCE</scope>
    <source>
        <strain evidence="1">Duluth1</strain>
        <tissue evidence="1">Whole animal</tissue>
    </source>
</reference>
<organism evidence="1 2">
    <name type="scientific">Dreissena polymorpha</name>
    <name type="common">Zebra mussel</name>
    <name type="synonym">Mytilus polymorpha</name>
    <dbReference type="NCBI Taxonomy" id="45954"/>
    <lineage>
        <taxon>Eukaryota</taxon>
        <taxon>Metazoa</taxon>
        <taxon>Spiralia</taxon>
        <taxon>Lophotrochozoa</taxon>
        <taxon>Mollusca</taxon>
        <taxon>Bivalvia</taxon>
        <taxon>Autobranchia</taxon>
        <taxon>Heteroconchia</taxon>
        <taxon>Euheterodonta</taxon>
        <taxon>Imparidentia</taxon>
        <taxon>Neoheterodontei</taxon>
        <taxon>Myida</taxon>
        <taxon>Dreissenoidea</taxon>
        <taxon>Dreissenidae</taxon>
        <taxon>Dreissena</taxon>
    </lineage>
</organism>
<dbReference type="Proteomes" id="UP000828390">
    <property type="component" value="Unassembled WGS sequence"/>
</dbReference>
<comment type="caution">
    <text evidence="1">The sequence shown here is derived from an EMBL/GenBank/DDBJ whole genome shotgun (WGS) entry which is preliminary data.</text>
</comment>
<gene>
    <name evidence="1" type="ORF">DPMN_126099</name>
</gene>
<proteinExistence type="predicted"/>
<evidence type="ECO:0000313" key="2">
    <source>
        <dbReference type="Proteomes" id="UP000828390"/>
    </source>
</evidence>
<sequence>MRRTYPFGQVGPNVLTNSALTSKSAPSQPCFSRNCNPFLNVRRNTSITNYLTKFHEDWNEHVTSRVETSPPHAAINVLRKTDFFKRKTLTSRVKTAPPHRGQSFSTNTVLQPRFEKGIFECAVFCRKCSFERTVLFR</sequence>
<reference evidence="1" key="2">
    <citation type="submission" date="2020-11" db="EMBL/GenBank/DDBJ databases">
        <authorList>
            <person name="McCartney M.A."/>
            <person name="Auch B."/>
            <person name="Kono T."/>
            <person name="Mallez S."/>
            <person name="Becker A."/>
            <person name="Gohl D.M."/>
            <person name="Silverstein K.A.T."/>
            <person name="Koren S."/>
            <person name="Bechman K.B."/>
            <person name="Herman A."/>
            <person name="Abrahante J.E."/>
            <person name="Garbe J."/>
        </authorList>
    </citation>
    <scope>NUCLEOTIDE SEQUENCE</scope>
    <source>
        <strain evidence="1">Duluth1</strain>
        <tissue evidence="1">Whole animal</tissue>
    </source>
</reference>